<keyword evidence="4" id="KW-0227">DNA damage</keyword>
<feature type="coiled-coil region" evidence="8">
    <location>
        <begin position="22"/>
        <end position="86"/>
    </location>
</feature>
<organism evidence="9 10">
    <name type="scientific">Staphylococcus aureus</name>
    <dbReference type="NCBI Taxonomy" id="1280"/>
    <lineage>
        <taxon>Bacteria</taxon>
        <taxon>Bacillati</taxon>
        <taxon>Bacillota</taxon>
        <taxon>Bacilli</taxon>
        <taxon>Bacillales</taxon>
        <taxon>Staphylococcaceae</taxon>
        <taxon>Staphylococcus</taxon>
    </lineage>
</organism>
<dbReference type="GO" id="GO:0043590">
    <property type="term" value="C:bacterial nucleoid"/>
    <property type="evidence" value="ECO:0007669"/>
    <property type="project" value="TreeGrafter"/>
</dbReference>
<dbReference type="EMBL" id="UAUX01000007">
    <property type="protein sequence ID" value="SPZ98087.1"/>
    <property type="molecule type" value="Genomic_DNA"/>
</dbReference>
<evidence type="ECO:0000256" key="6">
    <source>
        <dbReference type="ARBA" id="ARBA00023204"/>
    </source>
</evidence>
<sequence>MKQKYHLTLLDNYAESRYQDLLDKYHQTFQNYKAKKQELEDLESADQALLQRLDLMKFQLEELSEAHLKEGEIEQLEIDIKRIQNSEKLSLALNNAHMTLTDEKCYH</sequence>
<dbReference type="InterPro" id="IPR027417">
    <property type="entry name" value="P-loop_NTPase"/>
</dbReference>
<evidence type="ECO:0000256" key="1">
    <source>
        <dbReference type="ARBA" id="ARBA00009441"/>
    </source>
</evidence>
<dbReference type="Gene3D" id="6.10.140.1080">
    <property type="match status" value="1"/>
</dbReference>
<dbReference type="GO" id="GO:0006310">
    <property type="term" value="P:DNA recombination"/>
    <property type="evidence" value="ECO:0007669"/>
    <property type="project" value="InterPro"/>
</dbReference>
<keyword evidence="5" id="KW-0067">ATP-binding</keyword>
<comment type="similarity">
    <text evidence="1">Belongs to the RecN family.</text>
</comment>
<dbReference type="GO" id="GO:0006281">
    <property type="term" value="P:DNA repair"/>
    <property type="evidence" value="ECO:0007669"/>
    <property type="project" value="UniProtKB-KW"/>
</dbReference>
<name>A0A2X2JVA0_STAAU</name>
<keyword evidence="8" id="KW-0175">Coiled coil</keyword>
<evidence type="ECO:0000256" key="4">
    <source>
        <dbReference type="ARBA" id="ARBA00022763"/>
    </source>
</evidence>
<dbReference type="SUPFAM" id="SSF52540">
    <property type="entry name" value="P-loop containing nucleoside triphosphate hydrolases"/>
    <property type="match status" value="1"/>
</dbReference>
<evidence type="ECO:0000256" key="7">
    <source>
        <dbReference type="ARBA" id="ARBA00033408"/>
    </source>
</evidence>
<dbReference type="Proteomes" id="UP000249913">
    <property type="component" value="Unassembled WGS sequence"/>
</dbReference>
<gene>
    <name evidence="9" type="primary">recN_3</name>
    <name evidence="9" type="ORF">NCTC7878_01476</name>
</gene>
<dbReference type="GO" id="GO:0009432">
    <property type="term" value="P:SOS response"/>
    <property type="evidence" value="ECO:0007669"/>
    <property type="project" value="TreeGrafter"/>
</dbReference>
<dbReference type="InterPro" id="IPR004604">
    <property type="entry name" value="DNA_recomb/repair_RecN"/>
</dbReference>
<dbReference type="PANTHER" id="PTHR11059">
    <property type="entry name" value="DNA REPAIR PROTEIN RECN"/>
    <property type="match status" value="1"/>
</dbReference>
<accession>A0A2X2JVA0</accession>
<reference evidence="9 10" key="1">
    <citation type="submission" date="2018-06" db="EMBL/GenBank/DDBJ databases">
        <authorList>
            <consortium name="Pathogen Informatics"/>
            <person name="Doyle S."/>
        </authorList>
    </citation>
    <scope>NUCLEOTIDE SEQUENCE [LARGE SCALE GENOMIC DNA]</scope>
    <source>
        <strain evidence="9 10">NCTC7878</strain>
    </source>
</reference>
<keyword evidence="6" id="KW-0234">DNA repair</keyword>
<evidence type="ECO:0000313" key="10">
    <source>
        <dbReference type="Proteomes" id="UP000249913"/>
    </source>
</evidence>
<evidence type="ECO:0000256" key="2">
    <source>
        <dbReference type="ARBA" id="ARBA00021315"/>
    </source>
</evidence>
<proteinExistence type="inferred from homology"/>
<dbReference type="AlphaFoldDB" id="A0A2X2JVA0"/>
<dbReference type="GO" id="GO:0005524">
    <property type="term" value="F:ATP binding"/>
    <property type="evidence" value="ECO:0007669"/>
    <property type="project" value="UniProtKB-KW"/>
</dbReference>
<dbReference type="PANTHER" id="PTHR11059:SF0">
    <property type="entry name" value="DNA REPAIR PROTEIN RECN"/>
    <property type="match status" value="1"/>
</dbReference>
<protein>
    <recommendedName>
        <fullName evidence="2">DNA repair protein RecN</fullName>
    </recommendedName>
    <alternativeName>
        <fullName evidence="7">Recombination protein N</fullName>
    </alternativeName>
</protein>
<evidence type="ECO:0000256" key="3">
    <source>
        <dbReference type="ARBA" id="ARBA00022741"/>
    </source>
</evidence>
<keyword evidence="3" id="KW-0547">Nucleotide-binding</keyword>
<evidence type="ECO:0000313" key="9">
    <source>
        <dbReference type="EMBL" id="SPZ98087.1"/>
    </source>
</evidence>
<evidence type="ECO:0000256" key="5">
    <source>
        <dbReference type="ARBA" id="ARBA00022840"/>
    </source>
</evidence>
<evidence type="ECO:0000256" key="8">
    <source>
        <dbReference type="SAM" id="Coils"/>
    </source>
</evidence>